<feature type="signal peptide" evidence="2">
    <location>
        <begin position="1"/>
        <end position="29"/>
    </location>
</feature>
<dbReference type="PANTHER" id="PTHR33376">
    <property type="match status" value="1"/>
</dbReference>
<dbReference type="InterPro" id="IPR038404">
    <property type="entry name" value="TRAP_DctP_sf"/>
</dbReference>
<comment type="caution">
    <text evidence="3">The sequence shown here is derived from an EMBL/GenBank/DDBJ whole genome shotgun (WGS) entry which is preliminary data.</text>
</comment>
<organism evidence="3">
    <name type="scientific">Desulfatirhabdium butyrativorans</name>
    <dbReference type="NCBI Taxonomy" id="340467"/>
    <lineage>
        <taxon>Bacteria</taxon>
        <taxon>Pseudomonadati</taxon>
        <taxon>Thermodesulfobacteriota</taxon>
        <taxon>Desulfobacteria</taxon>
        <taxon>Desulfobacterales</taxon>
        <taxon>Desulfatirhabdiaceae</taxon>
        <taxon>Desulfatirhabdium</taxon>
    </lineage>
</organism>
<sequence>MRGTTRSFLFAALVGMLLTGFVCSAPAFAGPIELTYANFPPAPTFPCVQMERWKTEVEKRTQGKVLVKTFPGGTLLGDKEMMDGVIAGQANIGNLCMAYQPGRFVVTNALGLHLGITSSRVGSLVLWDLYTKYKPEEFAKVKVLTMFTTAPANIMSTKPVRTLADIQGMDLRASGGAAEVLKAWGANPVGMPMPATPEALQKGVVKGLISSLEVMKDFKFAETCKYVTMVNTALYPFAVVMNLDTWKSLPPDVQKVMDDLAVEQALWTGDYMDNHVKEAMAWAKETQKVEVIELSGAEKANWDKKLEPLTEKWIAEAKAKGLPADAILADIREMIAKHSR</sequence>
<reference evidence="3" key="1">
    <citation type="journal article" date="2020" name="mSystems">
        <title>Genome- and Community-Level Interaction Insights into Carbon Utilization and Element Cycling Functions of Hydrothermarchaeota in Hydrothermal Sediment.</title>
        <authorList>
            <person name="Zhou Z."/>
            <person name="Liu Y."/>
            <person name="Xu W."/>
            <person name="Pan J."/>
            <person name="Luo Z.H."/>
            <person name="Li M."/>
        </authorList>
    </citation>
    <scope>NUCLEOTIDE SEQUENCE [LARGE SCALE GENOMIC DNA]</scope>
    <source>
        <strain evidence="3">SpSt-477</strain>
    </source>
</reference>
<dbReference type="Gene3D" id="3.40.190.170">
    <property type="entry name" value="Bacterial extracellular solute-binding protein, family 7"/>
    <property type="match status" value="1"/>
</dbReference>
<dbReference type="CDD" id="cd13665">
    <property type="entry name" value="PBP2_TRAP_Dctp3_4"/>
    <property type="match status" value="1"/>
</dbReference>
<name>A0A7C4RNP6_9BACT</name>
<dbReference type="NCBIfam" id="NF037995">
    <property type="entry name" value="TRAP_S1"/>
    <property type="match status" value="1"/>
</dbReference>
<evidence type="ECO:0000313" key="3">
    <source>
        <dbReference type="EMBL" id="HGU31473.1"/>
    </source>
</evidence>
<dbReference type="PANTHER" id="PTHR33376:SF15">
    <property type="entry name" value="BLL6794 PROTEIN"/>
    <property type="match status" value="1"/>
</dbReference>
<evidence type="ECO:0000256" key="2">
    <source>
        <dbReference type="SAM" id="SignalP"/>
    </source>
</evidence>
<proteinExistence type="predicted"/>
<accession>A0A7C4RNP6</accession>
<dbReference type="EMBL" id="DSUH01000028">
    <property type="protein sequence ID" value="HGU31473.1"/>
    <property type="molecule type" value="Genomic_DNA"/>
</dbReference>
<feature type="chain" id="PRO_5027783711" evidence="2">
    <location>
        <begin position="30"/>
        <end position="340"/>
    </location>
</feature>
<protein>
    <submittedName>
        <fullName evidence="3">TRAP transporter substrate-binding protein</fullName>
    </submittedName>
</protein>
<evidence type="ECO:0000256" key="1">
    <source>
        <dbReference type="ARBA" id="ARBA00022729"/>
    </source>
</evidence>
<dbReference type="InterPro" id="IPR018389">
    <property type="entry name" value="DctP_fam"/>
</dbReference>
<dbReference type="AlphaFoldDB" id="A0A7C4RNP6"/>
<dbReference type="GO" id="GO:0055085">
    <property type="term" value="P:transmembrane transport"/>
    <property type="evidence" value="ECO:0007669"/>
    <property type="project" value="InterPro"/>
</dbReference>
<keyword evidence="1 2" id="KW-0732">Signal</keyword>
<dbReference type="Pfam" id="PF03480">
    <property type="entry name" value="DctP"/>
    <property type="match status" value="1"/>
</dbReference>
<gene>
    <name evidence="3" type="ORF">ENS29_01295</name>
</gene>